<organism evidence="5 6">
    <name type="scientific">Streptomyces ziwulingensis</name>
    <dbReference type="NCBI Taxonomy" id="1045501"/>
    <lineage>
        <taxon>Bacteria</taxon>
        <taxon>Bacillati</taxon>
        <taxon>Actinomycetota</taxon>
        <taxon>Actinomycetes</taxon>
        <taxon>Kitasatosporales</taxon>
        <taxon>Streptomycetaceae</taxon>
        <taxon>Streptomyces</taxon>
    </lineage>
</organism>
<proteinExistence type="predicted"/>
<evidence type="ECO:0000259" key="4">
    <source>
        <dbReference type="PROSITE" id="PS50043"/>
    </source>
</evidence>
<dbReference type="InterPro" id="IPR011990">
    <property type="entry name" value="TPR-like_helical_dom_sf"/>
</dbReference>
<evidence type="ECO:0000256" key="3">
    <source>
        <dbReference type="SAM" id="MobiDB-lite"/>
    </source>
</evidence>
<dbReference type="Gene3D" id="1.10.10.10">
    <property type="entry name" value="Winged helix-like DNA-binding domain superfamily/Winged helix DNA-binding domain"/>
    <property type="match status" value="1"/>
</dbReference>
<dbReference type="EMBL" id="BAABIG010000087">
    <property type="protein sequence ID" value="GAA4822949.1"/>
    <property type="molecule type" value="Genomic_DNA"/>
</dbReference>
<evidence type="ECO:0000256" key="1">
    <source>
        <dbReference type="ARBA" id="ARBA00022741"/>
    </source>
</evidence>
<accession>A0ABP9D0J5</accession>
<reference evidence="6" key="1">
    <citation type="journal article" date="2019" name="Int. J. Syst. Evol. Microbiol.">
        <title>The Global Catalogue of Microorganisms (GCM) 10K type strain sequencing project: providing services to taxonomists for standard genome sequencing and annotation.</title>
        <authorList>
            <consortium name="The Broad Institute Genomics Platform"/>
            <consortium name="The Broad Institute Genome Sequencing Center for Infectious Disease"/>
            <person name="Wu L."/>
            <person name="Ma J."/>
        </authorList>
    </citation>
    <scope>NUCLEOTIDE SEQUENCE [LARGE SCALE GENOMIC DNA]</scope>
    <source>
        <strain evidence="6">JCM 18081</strain>
    </source>
</reference>
<dbReference type="PRINTS" id="PR00038">
    <property type="entry name" value="HTHLUXR"/>
</dbReference>
<gene>
    <name evidence="5" type="ORF">GCM10023220_65380</name>
</gene>
<comment type="caution">
    <text evidence="5">The sequence shown here is derived from an EMBL/GenBank/DDBJ whole genome shotgun (WGS) entry which is preliminary data.</text>
</comment>
<keyword evidence="6" id="KW-1185">Reference proteome</keyword>
<evidence type="ECO:0000313" key="6">
    <source>
        <dbReference type="Proteomes" id="UP001501265"/>
    </source>
</evidence>
<dbReference type="SUPFAM" id="SSF52540">
    <property type="entry name" value="P-loop containing nucleoside triphosphate hydrolases"/>
    <property type="match status" value="1"/>
</dbReference>
<dbReference type="Proteomes" id="UP001501265">
    <property type="component" value="Unassembled WGS sequence"/>
</dbReference>
<dbReference type="PROSITE" id="PS50043">
    <property type="entry name" value="HTH_LUXR_2"/>
    <property type="match status" value="1"/>
</dbReference>
<dbReference type="SMART" id="SM00421">
    <property type="entry name" value="HTH_LUXR"/>
    <property type="match status" value="1"/>
</dbReference>
<sequence length="963" mass="103000">MHTAHDVLGPAGVPAAPPFSEPSTDGKCPPGLTNDKFGSYHVASLLEREVHIDRLDTLLDDCLRQAGRAVVLEGPLGTGKTELMRAFAGRAARRHGVRVVTAGCSAQERALPFGVAGQLFRAAGWSTGPAERLMAHTAPATAAGDAPSPALLHACRELARSVFAAAAETPLLITVDDISDADEESLHFLRHLVRHLPQSRLLLILADGTTSSPEQRRLYAELLRHPHVDRLHLAPLSRPAALRLLTEELGEDVVRRAGAELADAAGGNALLLRALAEQGRAGSAPRYGAALLSCLHRVDPGVLRIVRALAVLGDDAQEADLVRLTDDDGAETVGDVLASLTAAGLLDDSGRLRGDDARGAVLEDMPAYEHAELRLRAAKLRHEAGAGAEAVAEHLVAADSTQPSWAVPVLTEAAEHALLDHRLRAAVACLRLAHRATSGEQARAVIRHRLVQAERELNPAATARHLGALTAAVRAGHLGTDEALAVVQQLLWLGRGEEAVGVLDLLRARSGGRVPAEVGALRDIEIWLAYTHPALAKGRRPPSVPAELRHAVVPGIDPHLGTAAALAGALTGGRTASVVGPALRLLREAQLRSGTLWTEEAALLAVRVLIHAGRTDEAAQWSERLLTTAERRDLPTAAARYAAARGETALLRGELLVAEENCRLALTRLPPAAWGIAVGLPLSTLVLAATHRGEHQAAAKHLTHAVGEAMFQSLYGLRYLFARGRHHLAAGHSHAALADFLSCGELVRSWGLDTAGTVPWRTYAAEAWLHLDNRDQAWRLVHEQLSRSDADRPSVRGPALRLLAAAAPAGRRIPLLTEAIELTESSGDRYEQVRVLTDLSRAYQAAGNKRRARVLLRQALHVANMCGMRPLTQELLSVSGDLDGTVPADEDTGYDSGIGSLSPSERRVASLAVLGYTNREIAVRLYVTASTVEQHLTRVYRKLGVRRRKDLPADLWANLRKTG</sequence>
<dbReference type="PROSITE" id="PS00622">
    <property type="entry name" value="HTH_LUXR_1"/>
    <property type="match status" value="1"/>
</dbReference>
<dbReference type="PANTHER" id="PTHR16305">
    <property type="entry name" value="TESTICULAR SOLUBLE ADENYLYL CYCLASE"/>
    <property type="match status" value="1"/>
</dbReference>
<evidence type="ECO:0000256" key="2">
    <source>
        <dbReference type="ARBA" id="ARBA00022840"/>
    </source>
</evidence>
<dbReference type="InterPro" id="IPR016032">
    <property type="entry name" value="Sig_transdc_resp-reg_C-effctor"/>
</dbReference>
<dbReference type="SUPFAM" id="SSF46894">
    <property type="entry name" value="C-terminal effector domain of the bipartite response regulators"/>
    <property type="match status" value="1"/>
</dbReference>
<dbReference type="InterPro" id="IPR036388">
    <property type="entry name" value="WH-like_DNA-bd_sf"/>
</dbReference>
<keyword evidence="2" id="KW-0067">ATP-binding</keyword>
<dbReference type="Gene3D" id="1.25.40.10">
    <property type="entry name" value="Tetratricopeptide repeat domain"/>
    <property type="match status" value="1"/>
</dbReference>
<dbReference type="PANTHER" id="PTHR16305:SF35">
    <property type="entry name" value="TRANSCRIPTIONAL ACTIVATOR DOMAIN"/>
    <property type="match status" value="1"/>
</dbReference>
<feature type="domain" description="HTH luxR-type" evidence="4">
    <location>
        <begin position="894"/>
        <end position="959"/>
    </location>
</feature>
<dbReference type="InterPro" id="IPR027417">
    <property type="entry name" value="P-loop_NTPase"/>
</dbReference>
<feature type="region of interest" description="Disordered" evidence="3">
    <location>
        <begin position="1"/>
        <end position="32"/>
    </location>
</feature>
<keyword evidence="1" id="KW-0547">Nucleotide-binding</keyword>
<dbReference type="InterPro" id="IPR041664">
    <property type="entry name" value="AAA_16"/>
</dbReference>
<dbReference type="Gene3D" id="3.40.50.300">
    <property type="entry name" value="P-loop containing nucleotide triphosphate hydrolases"/>
    <property type="match status" value="1"/>
</dbReference>
<dbReference type="Pfam" id="PF00196">
    <property type="entry name" value="GerE"/>
    <property type="match status" value="1"/>
</dbReference>
<protein>
    <submittedName>
        <fullName evidence="5">LuxR C-terminal-related transcriptional regulator</fullName>
    </submittedName>
</protein>
<dbReference type="InterPro" id="IPR000792">
    <property type="entry name" value="Tscrpt_reg_LuxR_C"/>
</dbReference>
<dbReference type="Pfam" id="PF13191">
    <property type="entry name" value="AAA_16"/>
    <property type="match status" value="1"/>
</dbReference>
<evidence type="ECO:0000313" key="5">
    <source>
        <dbReference type="EMBL" id="GAA4822949.1"/>
    </source>
</evidence>
<dbReference type="CDD" id="cd06170">
    <property type="entry name" value="LuxR_C_like"/>
    <property type="match status" value="1"/>
</dbReference>
<name>A0ABP9D0J5_9ACTN</name>